<dbReference type="AlphaFoldDB" id="A0A139W8J9"/>
<organism evidence="2 3">
    <name type="scientific">Tribolium castaneum</name>
    <name type="common">Red flour beetle</name>
    <dbReference type="NCBI Taxonomy" id="7070"/>
    <lineage>
        <taxon>Eukaryota</taxon>
        <taxon>Metazoa</taxon>
        <taxon>Ecdysozoa</taxon>
        <taxon>Arthropoda</taxon>
        <taxon>Hexapoda</taxon>
        <taxon>Insecta</taxon>
        <taxon>Pterygota</taxon>
        <taxon>Neoptera</taxon>
        <taxon>Endopterygota</taxon>
        <taxon>Coleoptera</taxon>
        <taxon>Polyphaga</taxon>
        <taxon>Cucujiformia</taxon>
        <taxon>Tenebrionidae</taxon>
        <taxon>Tenebrionidae incertae sedis</taxon>
        <taxon>Tribolium</taxon>
    </lineage>
</organism>
<evidence type="ECO:0000313" key="2">
    <source>
        <dbReference type="EMBL" id="KXZ75593.1"/>
    </source>
</evidence>
<reference evidence="2 3" key="1">
    <citation type="journal article" date="2008" name="Nature">
        <title>The genome of the model beetle and pest Tribolium castaneum.</title>
        <authorList>
            <consortium name="Tribolium Genome Sequencing Consortium"/>
            <person name="Richards S."/>
            <person name="Gibbs R.A."/>
            <person name="Weinstock G.M."/>
            <person name="Brown S.J."/>
            <person name="Denell R."/>
            <person name="Beeman R.W."/>
            <person name="Gibbs R."/>
            <person name="Beeman R.W."/>
            <person name="Brown S.J."/>
            <person name="Bucher G."/>
            <person name="Friedrich M."/>
            <person name="Grimmelikhuijzen C.J."/>
            <person name="Klingler M."/>
            <person name="Lorenzen M."/>
            <person name="Richards S."/>
            <person name="Roth S."/>
            <person name="Schroder R."/>
            <person name="Tautz D."/>
            <person name="Zdobnov E.M."/>
            <person name="Muzny D."/>
            <person name="Gibbs R.A."/>
            <person name="Weinstock G.M."/>
            <person name="Attaway T."/>
            <person name="Bell S."/>
            <person name="Buhay C.J."/>
            <person name="Chandrabose M.N."/>
            <person name="Chavez D."/>
            <person name="Clerk-Blankenburg K.P."/>
            <person name="Cree A."/>
            <person name="Dao M."/>
            <person name="Davis C."/>
            <person name="Chacko J."/>
            <person name="Dinh H."/>
            <person name="Dugan-Rocha S."/>
            <person name="Fowler G."/>
            <person name="Garner T.T."/>
            <person name="Garnes J."/>
            <person name="Gnirke A."/>
            <person name="Hawes A."/>
            <person name="Hernandez J."/>
            <person name="Hines S."/>
            <person name="Holder M."/>
            <person name="Hume J."/>
            <person name="Jhangiani S.N."/>
            <person name="Joshi V."/>
            <person name="Khan Z.M."/>
            <person name="Jackson L."/>
            <person name="Kovar C."/>
            <person name="Kowis A."/>
            <person name="Lee S."/>
            <person name="Lewis L.R."/>
            <person name="Margolis J."/>
            <person name="Morgan M."/>
            <person name="Nazareth L.V."/>
            <person name="Nguyen N."/>
            <person name="Okwuonu G."/>
            <person name="Parker D."/>
            <person name="Richards S."/>
            <person name="Ruiz S.J."/>
            <person name="Santibanez J."/>
            <person name="Savard J."/>
            <person name="Scherer S.E."/>
            <person name="Schneider B."/>
            <person name="Sodergren E."/>
            <person name="Tautz D."/>
            <person name="Vattahil S."/>
            <person name="Villasana D."/>
            <person name="White C.S."/>
            <person name="Wright R."/>
            <person name="Park Y."/>
            <person name="Beeman R.W."/>
            <person name="Lord J."/>
            <person name="Oppert B."/>
            <person name="Lorenzen M."/>
            <person name="Brown S."/>
            <person name="Wang L."/>
            <person name="Savard J."/>
            <person name="Tautz D."/>
            <person name="Richards S."/>
            <person name="Weinstock G."/>
            <person name="Gibbs R.A."/>
            <person name="Liu Y."/>
            <person name="Worley K."/>
            <person name="Weinstock G."/>
            <person name="Elsik C.G."/>
            <person name="Reese J.T."/>
            <person name="Elhaik E."/>
            <person name="Landan G."/>
            <person name="Graur D."/>
            <person name="Arensburger P."/>
            <person name="Atkinson P."/>
            <person name="Beeman R.W."/>
            <person name="Beidler J."/>
            <person name="Brown S.J."/>
            <person name="Demuth J.P."/>
            <person name="Drury D.W."/>
            <person name="Du Y.Z."/>
            <person name="Fujiwara H."/>
            <person name="Lorenzen M."/>
            <person name="Maselli V."/>
            <person name="Osanai M."/>
            <person name="Park Y."/>
            <person name="Robertson H.M."/>
            <person name="Tu Z."/>
            <person name="Wang J.J."/>
            <person name="Wang S."/>
            <person name="Richards S."/>
            <person name="Song H."/>
            <person name="Zhang L."/>
            <person name="Sodergren E."/>
            <person name="Werner D."/>
            <person name="Stanke M."/>
            <person name="Morgenstern B."/>
            <person name="Solovyev V."/>
            <person name="Kosarev P."/>
            <person name="Brown G."/>
            <person name="Chen H.C."/>
            <person name="Ermolaeva O."/>
            <person name="Hlavina W."/>
            <person name="Kapustin Y."/>
            <person name="Kiryutin B."/>
            <person name="Kitts P."/>
            <person name="Maglott D."/>
            <person name="Pruitt K."/>
            <person name="Sapojnikov V."/>
            <person name="Souvorov A."/>
            <person name="Mackey A.J."/>
            <person name="Waterhouse R.M."/>
            <person name="Wyder S."/>
            <person name="Zdobnov E.M."/>
            <person name="Zdobnov E.M."/>
            <person name="Wyder S."/>
            <person name="Kriventseva E.V."/>
            <person name="Kadowaki T."/>
            <person name="Bork P."/>
            <person name="Aranda M."/>
            <person name="Bao R."/>
            <person name="Beermann A."/>
            <person name="Berns N."/>
            <person name="Bolognesi R."/>
            <person name="Bonneton F."/>
            <person name="Bopp D."/>
            <person name="Brown S.J."/>
            <person name="Bucher G."/>
            <person name="Butts T."/>
            <person name="Chaumot A."/>
            <person name="Denell R.E."/>
            <person name="Ferrier D.E."/>
            <person name="Friedrich M."/>
            <person name="Gordon C.M."/>
            <person name="Jindra M."/>
            <person name="Klingler M."/>
            <person name="Lan Q."/>
            <person name="Lattorff H.M."/>
            <person name="Laudet V."/>
            <person name="von Levetsow C."/>
            <person name="Liu Z."/>
            <person name="Lutz R."/>
            <person name="Lynch J.A."/>
            <person name="da Fonseca R.N."/>
            <person name="Posnien N."/>
            <person name="Reuter R."/>
            <person name="Roth S."/>
            <person name="Savard J."/>
            <person name="Schinko J.B."/>
            <person name="Schmitt C."/>
            <person name="Schoppmeier M."/>
            <person name="Schroder R."/>
            <person name="Shippy T.D."/>
            <person name="Simonnet F."/>
            <person name="Marques-Souza H."/>
            <person name="Tautz D."/>
            <person name="Tomoyasu Y."/>
            <person name="Trauner J."/>
            <person name="Van der Zee M."/>
            <person name="Vervoort M."/>
            <person name="Wittkopp N."/>
            <person name="Wimmer E.A."/>
            <person name="Yang X."/>
            <person name="Jones A.K."/>
            <person name="Sattelle D.B."/>
            <person name="Ebert P.R."/>
            <person name="Nelson D."/>
            <person name="Scott J.G."/>
            <person name="Beeman R.W."/>
            <person name="Muthukrishnan S."/>
            <person name="Kramer K.J."/>
            <person name="Arakane Y."/>
            <person name="Beeman R.W."/>
            <person name="Zhu Q."/>
            <person name="Hogenkamp D."/>
            <person name="Dixit R."/>
            <person name="Oppert B."/>
            <person name="Jiang H."/>
            <person name="Zou Z."/>
            <person name="Marshall J."/>
            <person name="Elpidina E."/>
            <person name="Vinokurov K."/>
            <person name="Oppert C."/>
            <person name="Zou Z."/>
            <person name="Evans J."/>
            <person name="Lu Z."/>
            <person name="Zhao P."/>
            <person name="Sumathipala N."/>
            <person name="Altincicek B."/>
            <person name="Vilcinskas A."/>
            <person name="Williams M."/>
            <person name="Hultmark D."/>
            <person name="Hetru C."/>
            <person name="Jiang H."/>
            <person name="Grimmelikhuijzen C.J."/>
            <person name="Hauser F."/>
            <person name="Cazzamali G."/>
            <person name="Williamson M."/>
            <person name="Park Y."/>
            <person name="Li B."/>
            <person name="Tanaka Y."/>
            <person name="Predel R."/>
            <person name="Neupert S."/>
            <person name="Schachtner J."/>
            <person name="Verleyen P."/>
            <person name="Raible F."/>
            <person name="Bork P."/>
            <person name="Friedrich M."/>
            <person name="Walden K.K."/>
            <person name="Robertson H.M."/>
            <person name="Angeli S."/>
            <person name="Foret S."/>
            <person name="Bucher G."/>
            <person name="Schuetz S."/>
            <person name="Maleszka R."/>
            <person name="Wimmer E.A."/>
            <person name="Beeman R.W."/>
            <person name="Lorenzen M."/>
            <person name="Tomoyasu Y."/>
            <person name="Miller S.C."/>
            <person name="Grossmann D."/>
            <person name="Bucher G."/>
        </authorList>
    </citation>
    <scope>NUCLEOTIDE SEQUENCE [LARGE SCALE GENOMIC DNA]</scope>
    <source>
        <strain evidence="2 3">Georgia GA2</strain>
    </source>
</reference>
<evidence type="ECO:0000256" key="1">
    <source>
        <dbReference type="SAM" id="MobiDB-lite"/>
    </source>
</evidence>
<name>A0A139W8J9_TRICA</name>
<protein>
    <submittedName>
        <fullName evidence="2">Uncharacterized protein</fullName>
    </submittedName>
</protein>
<reference evidence="2 3" key="2">
    <citation type="journal article" date="2010" name="Nucleic Acids Res.">
        <title>BeetleBase in 2010: revisions to provide comprehensive genomic information for Tribolium castaneum.</title>
        <authorList>
            <person name="Kim H.S."/>
            <person name="Murphy T."/>
            <person name="Xia J."/>
            <person name="Caragea D."/>
            <person name="Park Y."/>
            <person name="Beeman R.W."/>
            <person name="Lorenzen M.D."/>
            <person name="Butcher S."/>
            <person name="Manak J.R."/>
            <person name="Brown S.J."/>
        </authorList>
    </citation>
    <scope>NUCLEOTIDE SEQUENCE [LARGE SCALE GENOMIC DNA]</scope>
    <source>
        <strain evidence="2 3">Georgia GA2</strain>
    </source>
</reference>
<gene>
    <name evidence="2" type="primary">AUGUSTUS-3.0.2_33285</name>
    <name evidence="2" type="ORF">TcasGA2_TC033285</name>
</gene>
<dbReference type="InParanoid" id="A0A139W8J9"/>
<dbReference type="EMBL" id="KQ973264">
    <property type="protein sequence ID" value="KXZ75593.1"/>
    <property type="molecule type" value="Genomic_DNA"/>
</dbReference>
<sequence>MEAKEDTMEEGPVMEAPVLEARVPLPTHSPPVLEAAASEARKPRPRPLHSRSGAATGGGD</sequence>
<accession>A0A139W8J9</accession>
<feature type="region of interest" description="Disordered" evidence="1">
    <location>
        <begin position="1"/>
        <end position="60"/>
    </location>
</feature>
<proteinExistence type="predicted"/>
<keyword evidence="3" id="KW-1185">Reference proteome</keyword>
<dbReference type="Proteomes" id="UP000007266">
    <property type="component" value="Unassembled WGS sequence"/>
</dbReference>
<evidence type="ECO:0000313" key="3">
    <source>
        <dbReference type="Proteomes" id="UP000007266"/>
    </source>
</evidence>